<keyword evidence="2" id="KW-0732">Signal</keyword>
<dbReference type="Pfam" id="PF01757">
    <property type="entry name" value="Acyl_transf_3"/>
    <property type="match status" value="1"/>
</dbReference>
<keyword evidence="1" id="KW-0812">Transmembrane</keyword>
<feature type="transmembrane region" description="Helical" evidence="1">
    <location>
        <begin position="413"/>
        <end position="433"/>
    </location>
</feature>
<dbReference type="InterPro" id="IPR052728">
    <property type="entry name" value="O2_lipid_transport_reg"/>
</dbReference>
<keyword evidence="5" id="KW-1185">Reference proteome</keyword>
<dbReference type="EMBL" id="CAKOFQ010008765">
    <property type="protein sequence ID" value="CAH2015875.1"/>
    <property type="molecule type" value="Genomic_DNA"/>
</dbReference>
<evidence type="ECO:0000256" key="2">
    <source>
        <dbReference type="SAM" id="SignalP"/>
    </source>
</evidence>
<dbReference type="Pfam" id="PF20146">
    <property type="entry name" value="NRF"/>
    <property type="match status" value="1"/>
</dbReference>
<dbReference type="InterPro" id="IPR006621">
    <property type="entry name" value="Nose-resist-to-fluoxetine_N"/>
</dbReference>
<feature type="transmembrane region" description="Helical" evidence="1">
    <location>
        <begin position="352"/>
        <end position="371"/>
    </location>
</feature>
<evidence type="ECO:0000313" key="5">
    <source>
        <dbReference type="Proteomes" id="UP001152888"/>
    </source>
</evidence>
<feature type="transmembrane region" description="Helical" evidence="1">
    <location>
        <begin position="304"/>
        <end position="331"/>
    </location>
</feature>
<dbReference type="Proteomes" id="UP001152888">
    <property type="component" value="Unassembled WGS sequence"/>
</dbReference>
<dbReference type="PANTHER" id="PTHR11161">
    <property type="entry name" value="O-ACYLTRANSFERASE"/>
    <property type="match status" value="1"/>
</dbReference>
<name>A0A9P0MM17_ACAOB</name>
<accession>A0A9P0MM17</accession>
<organism evidence="4 5">
    <name type="scientific">Acanthoscelides obtectus</name>
    <name type="common">Bean weevil</name>
    <name type="synonym">Bruchus obtectus</name>
    <dbReference type="NCBI Taxonomy" id="200917"/>
    <lineage>
        <taxon>Eukaryota</taxon>
        <taxon>Metazoa</taxon>
        <taxon>Ecdysozoa</taxon>
        <taxon>Arthropoda</taxon>
        <taxon>Hexapoda</taxon>
        <taxon>Insecta</taxon>
        <taxon>Pterygota</taxon>
        <taxon>Neoptera</taxon>
        <taxon>Endopterygota</taxon>
        <taxon>Coleoptera</taxon>
        <taxon>Polyphaga</taxon>
        <taxon>Cucujiformia</taxon>
        <taxon>Chrysomeloidea</taxon>
        <taxon>Chrysomelidae</taxon>
        <taxon>Bruchinae</taxon>
        <taxon>Bruchini</taxon>
        <taxon>Acanthoscelides</taxon>
    </lineage>
</organism>
<dbReference type="SMART" id="SM00703">
    <property type="entry name" value="NRF"/>
    <property type="match status" value="1"/>
</dbReference>
<evidence type="ECO:0000313" key="4">
    <source>
        <dbReference type="EMBL" id="CAH2015875.1"/>
    </source>
</evidence>
<keyword evidence="1" id="KW-1133">Transmembrane helix</keyword>
<feature type="transmembrane region" description="Helical" evidence="1">
    <location>
        <begin position="265"/>
        <end position="284"/>
    </location>
</feature>
<feature type="domain" description="Nose resistant-to-fluoxetine protein N-terminal" evidence="3">
    <location>
        <begin position="59"/>
        <end position="194"/>
    </location>
</feature>
<dbReference type="AlphaFoldDB" id="A0A9P0MM17"/>
<keyword evidence="1" id="KW-0472">Membrane</keyword>
<feature type="transmembrane region" description="Helical" evidence="1">
    <location>
        <begin position="512"/>
        <end position="530"/>
    </location>
</feature>
<dbReference type="GO" id="GO:0016747">
    <property type="term" value="F:acyltransferase activity, transferring groups other than amino-acyl groups"/>
    <property type="evidence" value="ECO:0007669"/>
    <property type="project" value="InterPro"/>
</dbReference>
<comment type="caution">
    <text evidence="4">The sequence shown here is derived from an EMBL/GenBank/DDBJ whole genome shotgun (WGS) entry which is preliminary data.</text>
</comment>
<feature type="transmembrane region" description="Helical" evidence="1">
    <location>
        <begin position="550"/>
        <end position="568"/>
    </location>
</feature>
<feature type="chain" id="PRO_5040441381" description="Nose resistant-to-fluoxetine protein N-terminal domain-containing protein" evidence="2">
    <location>
        <begin position="21"/>
        <end position="659"/>
    </location>
</feature>
<gene>
    <name evidence="4" type="ORF">ACAOBT_LOCUS35007</name>
</gene>
<proteinExistence type="predicted"/>
<feature type="signal peptide" evidence="2">
    <location>
        <begin position="1"/>
        <end position="20"/>
    </location>
</feature>
<sequence>MRRALFFKVIFFTIFLQLGGESLQKEWKQTSSIQKIGAEVSAGLLDDFLDSLKNSSLSKDPCLLQLNLLVQGLEDSEIWALKMVDASAKFSSGILEGNIMFVGSYDECLKINSVDNLHNHTVKGKYCTTIVNNVEHQNKGELLDKDSMQDIRMTYGVCIPAACTEDVLNELAQYLTEILDIPFHFHFYEDLCDYKDKNQLSLATIISLSFFILMATVCILSTLYDALIFSKSDQKSTILIAFSFYTNGQKLISTRTSKNTVGCLNGLRVVSMMLTVLSHIYMYSMIQPLINLIDYAKDEEHSRQVVQCLGSLAVDTFFVTGGFLVSYNYLLKSTDEKSIPFCKFYIHRFLRLSPSLGVVVLFYATIFYHVGSGPFWTFINYFFIDYCKENWWSTLLYVQNYVHPNNMCIGQSWYLAVDTQMYLLAPFMLYLVIKKPRGTIALLILLIVASCGFTFGISLFKEVGPAIIGNTNKVMKYIYVTTYTRATPWLMGFILGFGLARSAGHIEESKQGMLYLLWILPLPLMSSAIIYNDLRFTGNHATSILEYSVYNSLCRLFWSAGICIIIYLCDKGYGGAVNRFLSHSVFNVLIKLNYNMYLLHILVIMYMNGQVRESHFAASYLNVFQFCSTYVVTTVISVIWTLMFESPILILEKSLWRGS</sequence>
<dbReference type="InterPro" id="IPR002656">
    <property type="entry name" value="Acyl_transf_3_dom"/>
</dbReference>
<reference evidence="4" key="1">
    <citation type="submission" date="2022-03" db="EMBL/GenBank/DDBJ databases">
        <authorList>
            <person name="Sayadi A."/>
        </authorList>
    </citation>
    <scope>NUCLEOTIDE SEQUENCE</scope>
</reference>
<evidence type="ECO:0000256" key="1">
    <source>
        <dbReference type="SAM" id="Phobius"/>
    </source>
</evidence>
<feature type="transmembrane region" description="Helical" evidence="1">
    <location>
        <begin position="480"/>
        <end position="500"/>
    </location>
</feature>
<dbReference type="PANTHER" id="PTHR11161:SF0">
    <property type="entry name" value="O-ACYLTRANSFERASE LIKE PROTEIN"/>
    <property type="match status" value="1"/>
</dbReference>
<evidence type="ECO:0000259" key="3">
    <source>
        <dbReference type="SMART" id="SM00703"/>
    </source>
</evidence>
<dbReference type="OrthoDB" id="118951at2759"/>
<feature type="transmembrane region" description="Helical" evidence="1">
    <location>
        <begin position="588"/>
        <end position="607"/>
    </location>
</feature>
<feature type="transmembrane region" description="Helical" evidence="1">
    <location>
        <begin position="440"/>
        <end position="460"/>
    </location>
</feature>
<feature type="transmembrane region" description="Helical" evidence="1">
    <location>
        <begin position="200"/>
        <end position="224"/>
    </location>
</feature>
<feature type="transmembrane region" description="Helical" evidence="1">
    <location>
        <begin position="619"/>
        <end position="644"/>
    </location>
</feature>
<protein>
    <recommendedName>
        <fullName evidence="3">Nose resistant-to-fluoxetine protein N-terminal domain-containing protein</fullName>
    </recommendedName>
</protein>